<dbReference type="InterPro" id="IPR013783">
    <property type="entry name" value="Ig-like_fold"/>
</dbReference>
<feature type="domain" description="IPT/TIG" evidence="1">
    <location>
        <begin position="115"/>
        <end position="183"/>
    </location>
</feature>
<dbReference type="Pfam" id="PF01833">
    <property type="entry name" value="TIG"/>
    <property type="match status" value="1"/>
</dbReference>
<dbReference type="CDD" id="cd00603">
    <property type="entry name" value="IPT_PCSR"/>
    <property type="match status" value="1"/>
</dbReference>
<protein>
    <recommendedName>
        <fullName evidence="1">IPT/TIG domain-containing protein</fullName>
    </recommendedName>
</protein>
<dbReference type="Proteomes" id="UP000655016">
    <property type="component" value="Unassembled WGS sequence"/>
</dbReference>
<dbReference type="SUPFAM" id="SSF117281">
    <property type="entry name" value="Kelch motif"/>
    <property type="match status" value="1"/>
</dbReference>
<evidence type="ECO:0000259" key="1">
    <source>
        <dbReference type="Pfam" id="PF01833"/>
    </source>
</evidence>
<comment type="caution">
    <text evidence="2">The sequence shown here is derived from an EMBL/GenBank/DDBJ whole genome shotgun (WGS) entry which is preliminary data.</text>
</comment>
<dbReference type="Gene3D" id="2.120.10.80">
    <property type="entry name" value="Kelch-type beta propeller"/>
    <property type="match status" value="1"/>
</dbReference>
<accession>A0ABQ1UQ99</accession>
<dbReference type="Gene3D" id="2.60.40.10">
    <property type="entry name" value="Immunoglobulins"/>
    <property type="match status" value="2"/>
</dbReference>
<organism evidence="2 3">
    <name type="scientific">Flavobacterium limi</name>
    <dbReference type="NCBI Taxonomy" id="2045105"/>
    <lineage>
        <taxon>Bacteria</taxon>
        <taxon>Pseudomonadati</taxon>
        <taxon>Bacteroidota</taxon>
        <taxon>Flavobacteriia</taxon>
        <taxon>Flavobacteriales</taxon>
        <taxon>Flavobacteriaceae</taxon>
        <taxon>Flavobacterium</taxon>
    </lineage>
</organism>
<dbReference type="RefSeq" id="WP_163395834.1">
    <property type="nucleotide sequence ID" value="NZ_BMKP01000009.1"/>
</dbReference>
<proteinExistence type="predicted"/>
<dbReference type="InterPro" id="IPR015915">
    <property type="entry name" value="Kelch-typ_b-propeller"/>
</dbReference>
<gene>
    <name evidence="2" type="ORF">GCM10011518_36060</name>
</gene>
<dbReference type="EMBL" id="BMKP01000009">
    <property type="protein sequence ID" value="GGF23527.1"/>
    <property type="molecule type" value="Genomic_DNA"/>
</dbReference>
<keyword evidence="3" id="KW-1185">Reference proteome</keyword>
<dbReference type="InterPro" id="IPR002909">
    <property type="entry name" value="IPT_dom"/>
</dbReference>
<dbReference type="SUPFAM" id="SSF81296">
    <property type="entry name" value="E set domains"/>
    <property type="match status" value="1"/>
</dbReference>
<evidence type="ECO:0000313" key="3">
    <source>
        <dbReference type="Proteomes" id="UP000655016"/>
    </source>
</evidence>
<reference evidence="3" key="1">
    <citation type="journal article" date="2019" name="Int. J. Syst. Evol. Microbiol.">
        <title>The Global Catalogue of Microorganisms (GCM) 10K type strain sequencing project: providing services to taxonomists for standard genome sequencing and annotation.</title>
        <authorList>
            <consortium name="The Broad Institute Genomics Platform"/>
            <consortium name="The Broad Institute Genome Sequencing Center for Infectious Disease"/>
            <person name="Wu L."/>
            <person name="Ma J."/>
        </authorList>
    </citation>
    <scope>NUCLEOTIDE SEQUENCE [LARGE SCALE GENOMIC DNA]</scope>
    <source>
        <strain evidence="3">CGMCC 1.16060</strain>
    </source>
</reference>
<dbReference type="InterPro" id="IPR014756">
    <property type="entry name" value="Ig_E-set"/>
</dbReference>
<name>A0ABQ1UQ99_9FLAO</name>
<sequence>MKNISKNIIITLILLAYVLNACSSSEDKKYISPTIVNFPESGLLGQPITIKIENFEVDKLQVFFDLEKAQINYKSDKEIVVIVPRTIKRNNPTLKIIDLNENKTILEQAFSLKKPIISKYSSDSVTFNETFTIYGENFDTLKDFASVTVNNETATIVNIDYNKIELEIPSKIRTTNLEIKVGSQLQEVTSTLPLSLKSPVILGINNSIVWIGTALIVFGENFNPNKDFGEVFVNGVPSRFQADNNKLTIDTPPGPYKDFKITNITYKTAGLTYSFDCLLNIKNDGILVDHVKDANFQHPAFVYNNKAYQFKYNDNGSHDFNFTYSLLEFSSTTEKWTEISSFKYTGYLKEAVFDGERYVYLYKRSFTTNEYSLSKLDLKTFIETPIILPFGNKVYNSIIFAYQNNLYFLSGIINNNVNTTIIDQKYRYSEVTNTWTVLPSSSFSEIPALDSNGNVGNNYLFVGKDIYITTFRGNYKTYKITPNLDTTEYRLYNIFFTYSNAVFGGQVNYNSHLFNINTNASKQVDLYSLSGFGTNFFTLNNEIYYRGGSISYYPNSTATYKLRKEILNGLY</sequence>
<evidence type="ECO:0000313" key="2">
    <source>
        <dbReference type="EMBL" id="GGF23527.1"/>
    </source>
</evidence>